<keyword evidence="5 6" id="KW-0472">Membrane</keyword>
<gene>
    <name evidence="8" type="ORF">DPQ25_07360</name>
</gene>
<evidence type="ECO:0000259" key="7">
    <source>
        <dbReference type="Pfam" id="PF12698"/>
    </source>
</evidence>
<dbReference type="PANTHER" id="PTHR30294">
    <property type="entry name" value="MEMBRANE COMPONENT OF ABC TRANSPORTER YHHJ-RELATED"/>
    <property type="match status" value="1"/>
</dbReference>
<evidence type="ECO:0000313" key="8">
    <source>
        <dbReference type="EMBL" id="RAQ29291.1"/>
    </source>
</evidence>
<keyword evidence="2" id="KW-1003">Cell membrane</keyword>
<comment type="caution">
    <text evidence="8">The sequence shown here is derived from an EMBL/GenBank/DDBJ whole genome shotgun (WGS) entry which is preliminary data.</text>
</comment>
<evidence type="ECO:0000256" key="1">
    <source>
        <dbReference type="ARBA" id="ARBA00004651"/>
    </source>
</evidence>
<organism evidence="8 9">
    <name type="scientific">Hydrogeniiclostridium mannosilyticum</name>
    <dbReference type="NCBI Taxonomy" id="2764322"/>
    <lineage>
        <taxon>Bacteria</taxon>
        <taxon>Bacillati</taxon>
        <taxon>Bacillota</taxon>
        <taxon>Clostridia</taxon>
        <taxon>Eubacteriales</taxon>
        <taxon>Acutalibacteraceae</taxon>
        <taxon>Hydrogeniiclostridium</taxon>
    </lineage>
</organism>
<feature type="domain" description="ABC-2 type transporter transmembrane" evidence="7">
    <location>
        <begin position="19"/>
        <end position="393"/>
    </location>
</feature>
<feature type="transmembrane region" description="Helical" evidence="6">
    <location>
        <begin position="375"/>
        <end position="397"/>
    </location>
</feature>
<accession>A0A328UE46</accession>
<keyword evidence="9" id="KW-1185">Reference proteome</keyword>
<protein>
    <recommendedName>
        <fullName evidence="7">ABC-2 type transporter transmembrane domain-containing protein</fullName>
    </recommendedName>
</protein>
<feature type="transmembrane region" description="Helical" evidence="6">
    <location>
        <begin position="317"/>
        <end position="337"/>
    </location>
</feature>
<evidence type="ECO:0000313" key="9">
    <source>
        <dbReference type="Proteomes" id="UP000249377"/>
    </source>
</evidence>
<evidence type="ECO:0000256" key="2">
    <source>
        <dbReference type="ARBA" id="ARBA00022475"/>
    </source>
</evidence>
<dbReference type="EMBL" id="QLYR01000003">
    <property type="protein sequence ID" value="RAQ29291.1"/>
    <property type="molecule type" value="Genomic_DNA"/>
</dbReference>
<dbReference type="GO" id="GO:0005886">
    <property type="term" value="C:plasma membrane"/>
    <property type="evidence" value="ECO:0007669"/>
    <property type="project" value="UniProtKB-SubCell"/>
</dbReference>
<dbReference type="InterPro" id="IPR051449">
    <property type="entry name" value="ABC-2_transporter_component"/>
</dbReference>
<evidence type="ECO:0000256" key="3">
    <source>
        <dbReference type="ARBA" id="ARBA00022692"/>
    </source>
</evidence>
<evidence type="ECO:0000256" key="4">
    <source>
        <dbReference type="ARBA" id="ARBA00022989"/>
    </source>
</evidence>
<dbReference type="GO" id="GO:0140359">
    <property type="term" value="F:ABC-type transporter activity"/>
    <property type="evidence" value="ECO:0007669"/>
    <property type="project" value="InterPro"/>
</dbReference>
<dbReference type="RefSeq" id="WP_112332522.1">
    <property type="nucleotide sequence ID" value="NZ_JADPHD010000007.1"/>
</dbReference>
<reference evidence="8 9" key="1">
    <citation type="submission" date="2018-06" db="EMBL/GenBank/DDBJ databases">
        <title>Noncontiguous genome sequence of Ruminococcaceae bacterium ASD2818.</title>
        <authorList>
            <person name="Chaplin A.V."/>
            <person name="Sokolova S.R."/>
            <person name="Kochetkova T.O."/>
            <person name="Goltsov A.Y."/>
            <person name="Trofimov D.Y."/>
            <person name="Efimov B.A."/>
        </authorList>
    </citation>
    <scope>NUCLEOTIDE SEQUENCE [LARGE SCALE GENOMIC DNA]</scope>
    <source>
        <strain evidence="8 9">ASD2818</strain>
    </source>
</reference>
<dbReference type="Proteomes" id="UP000249377">
    <property type="component" value="Unassembled WGS sequence"/>
</dbReference>
<feature type="transmembrane region" description="Helical" evidence="6">
    <location>
        <begin position="234"/>
        <end position="260"/>
    </location>
</feature>
<feature type="transmembrane region" description="Helical" evidence="6">
    <location>
        <begin position="280"/>
        <end position="305"/>
    </location>
</feature>
<keyword evidence="4 6" id="KW-1133">Transmembrane helix</keyword>
<dbReference type="PANTHER" id="PTHR30294:SF29">
    <property type="entry name" value="MULTIDRUG ABC TRANSPORTER PERMEASE YBHS-RELATED"/>
    <property type="match status" value="1"/>
</dbReference>
<name>A0A328UE46_9FIRM</name>
<feature type="transmembrane region" description="Helical" evidence="6">
    <location>
        <begin position="20"/>
        <end position="38"/>
    </location>
</feature>
<comment type="subcellular location">
    <subcellularLocation>
        <location evidence="1">Cell membrane</location>
        <topology evidence="1">Multi-pass membrane protein</topology>
    </subcellularLocation>
</comment>
<evidence type="ECO:0000256" key="5">
    <source>
        <dbReference type="ARBA" id="ARBA00023136"/>
    </source>
</evidence>
<dbReference type="Pfam" id="PF12698">
    <property type="entry name" value="ABC2_membrane_3"/>
    <property type="match status" value="1"/>
</dbReference>
<sequence length="424" mass="46855">MKQFWAIYKFEFKNYVKNKGFLIVTILLVAAAAVVLSLPRLGEMIGSSDSQAEQQAAGTEEKSEILLSAASLEEAEKAAAYFNQALTDTRFTPVDEDEASLKKEIEAGAYSDAVMLTGDLSYTRITANVSMYDTLDSRLESAILNYYRQTAMEELGVSEADANKILTTQVECSLVQTGDGKNQMENFFYTYILIFALYMAILLYGQFVATSVATEKSTRAMELLITSTKPKNLMFGKVFGAGSAGLAQFVLIFGTCYLFYNLNASYFQDDWIVQSIFNMPLSILMYAILFLVLGFFLYAFLYGALASLVSRMEELSSAVMPVTFLFIIAFLVVVYSMNSGNVDSVLMKACSFIPFTSPMSMFVRIAMGQVAGWEIALSVLILVVSTIAIGFLAAGIYRMGVLIYGKAPTPVEMIKMLKNNRKRA</sequence>
<dbReference type="AlphaFoldDB" id="A0A328UE46"/>
<keyword evidence="3 6" id="KW-0812">Transmembrane</keyword>
<proteinExistence type="predicted"/>
<dbReference type="InterPro" id="IPR013525">
    <property type="entry name" value="ABC2_TM"/>
</dbReference>
<evidence type="ECO:0000256" key="6">
    <source>
        <dbReference type="SAM" id="Phobius"/>
    </source>
</evidence>
<feature type="transmembrane region" description="Helical" evidence="6">
    <location>
        <begin position="188"/>
        <end position="213"/>
    </location>
</feature>